<proteinExistence type="predicted"/>
<dbReference type="Pfam" id="PF13517">
    <property type="entry name" value="FG-GAP_3"/>
    <property type="match status" value="1"/>
</dbReference>
<sequence length="88" mass="9206">MDGRVDVVVAGATKAGATLLFNQGKGTFTPFMTFPTLSPVSAVALTDFTDDGKPDVLLVEPTLDRVVVYVNTSGDPDLDTQLPGPAPR</sequence>
<name>A0A3A8PT89_9BACT</name>
<accession>A0A3A8PT89</accession>
<gene>
    <name evidence="2" type="ORF">D7V93_24995</name>
</gene>
<dbReference type="AlphaFoldDB" id="A0A3A8PT89"/>
<evidence type="ECO:0000313" key="2">
    <source>
        <dbReference type="EMBL" id="RKH54704.1"/>
    </source>
</evidence>
<dbReference type="Proteomes" id="UP000272888">
    <property type="component" value="Unassembled WGS sequence"/>
</dbReference>
<dbReference type="EMBL" id="RAWB01000289">
    <property type="protein sequence ID" value="RKH54704.1"/>
    <property type="molecule type" value="Genomic_DNA"/>
</dbReference>
<dbReference type="InterPro" id="IPR028994">
    <property type="entry name" value="Integrin_alpha_N"/>
</dbReference>
<dbReference type="SUPFAM" id="SSF69318">
    <property type="entry name" value="Integrin alpha N-terminal domain"/>
    <property type="match status" value="1"/>
</dbReference>
<keyword evidence="3" id="KW-1185">Reference proteome</keyword>
<keyword evidence="1" id="KW-0732">Signal</keyword>
<dbReference type="RefSeq" id="WP_120645788.1">
    <property type="nucleotide sequence ID" value="NZ_RAWB01000289.1"/>
</dbReference>
<organism evidence="2 3">
    <name type="scientific">Corallococcus llansteffanensis</name>
    <dbReference type="NCBI Taxonomy" id="2316731"/>
    <lineage>
        <taxon>Bacteria</taxon>
        <taxon>Pseudomonadati</taxon>
        <taxon>Myxococcota</taxon>
        <taxon>Myxococcia</taxon>
        <taxon>Myxococcales</taxon>
        <taxon>Cystobacterineae</taxon>
        <taxon>Myxococcaceae</taxon>
        <taxon>Corallococcus</taxon>
    </lineage>
</organism>
<dbReference type="InterPro" id="IPR013517">
    <property type="entry name" value="FG-GAP"/>
</dbReference>
<evidence type="ECO:0000256" key="1">
    <source>
        <dbReference type="ARBA" id="ARBA00022729"/>
    </source>
</evidence>
<reference evidence="3" key="1">
    <citation type="submission" date="2018-09" db="EMBL/GenBank/DDBJ databases">
        <authorList>
            <person name="Livingstone P.G."/>
            <person name="Whitworth D.E."/>
        </authorList>
    </citation>
    <scope>NUCLEOTIDE SEQUENCE [LARGE SCALE GENOMIC DNA]</scope>
    <source>
        <strain evidence="3">CA051B</strain>
    </source>
</reference>
<comment type="caution">
    <text evidence="2">The sequence shown here is derived from an EMBL/GenBank/DDBJ whole genome shotgun (WGS) entry which is preliminary data.</text>
</comment>
<evidence type="ECO:0000313" key="3">
    <source>
        <dbReference type="Proteomes" id="UP000272888"/>
    </source>
</evidence>
<protein>
    <submittedName>
        <fullName evidence="2">VCBS repeat-containing protein</fullName>
    </submittedName>
</protein>